<evidence type="ECO:0000259" key="2">
    <source>
        <dbReference type="PROSITE" id="PS50234"/>
    </source>
</evidence>
<dbReference type="SMART" id="SM00327">
    <property type="entry name" value="VWA"/>
    <property type="match status" value="1"/>
</dbReference>
<gene>
    <name evidence="3" type="ORF">PAESOLCIP111_05569</name>
</gene>
<dbReference type="InterPro" id="IPR003593">
    <property type="entry name" value="AAA+_ATPase"/>
</dbReference>
<dbReference type="PANTHER" id="PTHR35023">
    <property type="entry name" value="CHELATASE-RELATED"/>
    <property type="match status" value="1"/>
</dbReference>
<dbReference type="Proteomes" id="UP000693672">
    <property type="component" value="Unassembled WGS sequence"/>
</dbReference>
<dbReference type="Pfam" id="PF17863">
    <property type="entry name" value="AAA_lid_2"/>
    <property type="match status" value="1"/>
</dbReference>
<evidence type="ECO:0000256" key="1">
    <source>
        <dbReference type="SAM" id="MobiDB-lite"/>
    </source>
</evidence>
<name>A0A916NYP5_9BACL</name>
<dbReference type="InterPro" id="IPR002035">
    <property type="entry name" value="VWF_A"/>
</dbReference>
<dbReference type="InterPro" id="IPR041702">
    <property type="entry name" value="BchD/ChlD_VWA"/>
</dbReference>
<dbReference type="GO" id="GO:0005524">
    <property type="term" value="F:ATP binding"/>
    <property type="evidence" value="ECO:0007669"/>
    <property type="project" value="InterPro"/>
</dbReference>
<feature type="domain" description="VWFA" evidence="2">
    <location>
        <begin position="464"/>
        <end position="645"/>
    </location>
</feature>
<dbReference type="Pfam" id="PF13519">
    <property type="entry name" value="VWA_2"/>
    <property type="match status" value="1"/>
</dbReference>
<keyword evidence="4" id="KW-1185">Reference proteome</keyword>
<feature type="compositionally biased region" description="Basic and acidic residues" evidence="1">
    <location>
        <begin position="338"/>
        <end position="351"/>
    </location>
</feature>
<dbReference type="InterPro" id="IPR052989">
    <property type="entry name" value="Mg-chelatase_DI-like"/>
</dbReference>
<evidence type="ECO:0000313" key="4">
    <source>
        <dbReference type="Proteomes" id="UP000693672"/>
    </source>
</evidence>
<proteinExistence type="predicted"/>
<dbReference type="CDD" id="cd00009">
    <property type="entry name" value="AAA"/>
    <property type="match status" value="1"/>
</dbReference>
<reference evidence="3" key="1">
    <citation type="submission" date="2021-06" db="EMBL/GenBank/DDBJ databases">
        <authorList>
            <person name="Criscuolo A."/>
        </authorList>
    </citation>
    <scope>NUCLEOTIDE SEQUENCE</scope>
    <source>
        <strain evidence="3">CIP111600</strain>
    </source>
</reference>
<dbReference type="SMART" id="SM00382">
    <property type="entry name" value="AAA"/>
    <property type="match status" value="1"/>
</dbReference>
<dbReference type="PANTHER" id="PTHR35023:SF1">
    <property type="entry name" value="MG-PROTOPORPHYRIN IX CHELATASE"/>
    <property type="match status" value="1"/>
</dbReference>
<dbReference type="RefSeq" id="WP_218095284.1">
    <property type="nucleotide sequence ID" value="NZ_CAJVAS010000042.1"/>
</dbReference>
<dbReference type="CDD" id="cd01451">
    <property type="entry name" value="vWA_Magnesium_chelatase"/>
    <property type="match status" value="1"/>
</dbReference>
<dbReference type="InterPro" id="IPR041628">
    <property type="entry name" value="ChlI/MoxR_AAA_lid"/>
</dbReference>
<feature type="compositionally biased region" description="Polar residues" evidence="1">
    <location>
        <begin position="323"/>
        <end position="337"/>
    </location>
</feature>
<accession>A0A916NYP5</accession>
<sequence>MLHKPPAYPFCAVVGQEQAKQALLLYAVNPRLGGVLLSGEQGTSKTILIRGLARLLPGRRFADIPLHVTEDRLLGGLDAEYAMQRGERRLSPGLLAEADGQALVVDEVNLLPERMIRMILLAAEAGYCNIEREGISERRSSRFLLFGTMNPLEGNLSRALHDGFGLYVRMEAERNPAARMEIIRRRLAFERDPEGFVLRYEDETSALRERIEQACRRLPALRADEAAFRLAAEIVRASGCPGHRADILLIESARAIAAWEDRSVVGSEDLRKVAGYVLPHRMRSEADAPPSAEAHDGPASGQAPQSPHMPNRSALESGADLRGQTQDGEPLENTSRQRQLDGSEEPQERPDLTGPTVARDIIERIGRDFAVQRFAFVPPRAQDYGGSGKRNKTGPGAGKGRYIRAITPRGKVRDLAFDATLRAAAPFQRLRKAGHSSTDAAPGRVIVNKSDLREKVRESRAGTALLFVVDASGSMNAAKRMKAVKGAVLSLLRDAYRQRDSVGLVSFRGDRAELLLDITRSVELAERRLQAMPTGGKTPLSLGLHKGAETIRALMRKKSGQVPAMIVITDGRANVSSGSGLDPWMESMDIARRIAASGMQTLVIDTEQGLVRLGLARKLSDALHGQYVRLEELEAGRIERIVRTML</sequence>
<feature type="region of interest" description="Disordered" evidence="1">
    <location>
        <begin position="284"/>
        <end position="356"/>
    </location>
</feature>
<dbReference type="AlphaFoldDB" id="A0A916NYP5"/>
<dbReference type="EMBL" id="CAJVAS010000042">
    <property type="protein sequence ID" value="CAG7648303.1"/>
    <property type="molecule type" value="Genomic_DNA"/>
</dbReference>
<organism evidence="3 4">
    <name type="scientific">Paenibacillus solanacearum</name>
    <dbReference type="NCBI Taxonomy" id="2048548"/>
    <lineage>
        <taxon>Bacteria</taxon>
        <taxon>Bacillati</taxon>
        <taxon>Bacillota</taxon>
        <taxon>Bacilli</taxon>
        <taxon>Bacillales</taxon>
        <taxon>Paenibacillaceae</taxon>
        <taxon>Paenibacillus</taxon>
    </lineage>
</organism>
<dbReference type="PROSITE" id="PS50234">
    <property type="entry name" value="VWFA"/>
    <property type="match status" value="1"/>
</dbReference>
<dbReference type="GO" id="GO:0016887">
    <property type="term" value="F:ATP hydrolysis activity"/>
    <property type="evidence" value="ECO:0007669"/>
    <property type="project" value="InterPro"/>
</dbReference>
<feature type="region of interest" description="Disordered" evidence="1">
    <location>
        <begin position="380"/>
        <end position="401"/>
    </location>
</feature>
<comment type="caution">
    <text evidence="3">The sequence shown here is derived from an EMBL/GenBank/DDBJ whole genome shotgun (WGS) entry which is preliminary data.</text>
</comment>
<dbReference type="Pfam" id="PF07728">
    <property type="entry name" value="AAA_5"/>
    <property type="match status" value="1"/>
</dbReference>
<dbReference type="InterPro" id="IPR011704">
    <property type="entry name" value="ATPase_dyneun-rel_AAA"/>
</dbReference>
<protein>
    <recommendedName>
        <fullName evidence="2">VWFA domain-containing protein</fullName>
    </recommendedName>
</protein>
<evidence type="ECO:0000313" key="3">
    <source>
        <dbReference type="EMBL" id="CAG7648303.1"/>
    </source>
</evidence>